<evidence type="ECO:0000313" key="1">
    <source>
        <dbReference type="EMBL" id="KSW11311.1"/>
    </source>
</evidence>
<dbReference type="Proteomes" id="UP000053352">
    <property type="component" value="Unassembled WGS sequence"/>
</dbReference>
<reference evidence="1 2" key="1">
    <citation type="submission" date="2015-11" db="EMBL/GenBank/DDBJ databases">
        <title>Genome sequence of Pyrodictium occultum PL-19, a marine hyperthermophilic archaeon isolated from Volcano, Italy.</title>
        <authorList>
            <person name="Utturkar S."/>
            <person name="Huber H."/>
            <person name="Leptihn S."/>
            <person name="Brown S."/>
            <person name="Stetter K.O."/>
            <person name="Podar M."/>
        </authorList>
    </citation>
    <scope>NUCLEOTIDE SEQUENCE [LARGE SCALE GENOMIC DNA]</scope>
    <source>
        <strain evidence="1 2">PL-19</strain>
    </source>
</reference>
<dbReference type="Gene3D" id="3.30.1460.10">
    <property type="match status" value="1"/>
</dbReference>
<dbReference type="Pfam" id="PF10061">
    <property type="entry name" value="DUF2299"/>
    <property type="match status" value="1"/>
</dbReference>
<name>A0A0V8RTB2_PYROC</name>
<protein>
    <recommendedName>
        <fullName evidence="3">DUF2299 domain-containing protein</fullName>
    </recommendedName>
</protein>
<keyword evidence="2" id="KW-1185">Reference proteome</keyword>
<sequence length="166" mass="18284">MAKQAREKITAWLTDAGLVVAPLNAPMPSNAEWGLLVATPPPLQVKLRVIGLKNGDVILSIGVNFSEQHREEVRKMPVEERVRFTAQLLERLIAVCPYCRVALNGSIDSPEAIVAEVLLSGDEVSRQRIMDGVARLVNLFLMVNAVLWERFPGTVAGKEPQSQSFI</sequence>
<proteinExistence type="predicted"/>
<dbReference type="STRING" id="2309.CF15_00095"/>
<organism evidence="1 2">
    <name type="scientific">Pyrodictium occultum</name>
    <dbReference type="NCBI Taxonomy" id="2309"/>
    <lineage>
        <taxon>Archaea</taxon>
        <taxon>Thermoproteota</taxon>
        <taxon>Thermoprotei</taxon>
        <taxon>Desulfurococcales</taxon>
        <taxon>Pyrodictiaceae</taxon>
        <taxon>Pyrodictium</taxon>
    </lineage>
</organism>
<accession>A0A0V8RTB2</accession>
<dbReference type="InterPro" id="IPR018747">
    <property type="entry name" value="DUF2299"/>
</dbReference>
<evidence type="ECO:0000313" key="2">
    <source>
        <dbReference type="Proteomes" id="UP000053352"/>
    </source>
</evidence>
<dbReference type="CDD" id="cd17510">
    <property type="entry name" value="T3SC_YbjN-like_2"/>
    <property type="match status" value="1"/>
</dbReference>
<comment type="caution">
    <text evidence="1">The sequence shown here is derived from an EMBL/GenBank/DDBJ whole genome shotgun (WGS) entry which is preliminary data.</text>
</comment>
<evidence type="ECO:0008006" key="3">
    <source>
        <dbReference type="Google" id="ProtNLM"/>
    </source>
</evidence>
<dbReference type="AlphaFoldDB" id="A0A0V8RTB2"/>
<dbReference type="EMBL" id="LNTB01000001">
    <property type="protein sequence ID" value="KSW11311.1"/>
    <property type="molecule type" value="Genomic_DNA"/>
</dbReference>
<gene>
    <name evidence="1" type="ORF">CF15_00095</name>
</gene>
<dbReference type="OrthoDB" id="15032at2157"/>
<dbReference type="RefSeq" id="WP_058369984.1">
    <property type="nucleotide sequence ID" value="NZ_LNTB01000001.1"/>
</dbReference>